<dbReference type="EMBL" id="MCRM02000007">
    <property type="protein sequence ID" value="PNV75381.1"/>
    <property type="molecule type" value="Genomic_DNA"/>
</dbReference>
<evidence type="ECO:0000313" key="3">
    <source>
        <dbReference type="Proteomes" id="UP000094669"/>
    </source>
</evidence>
<dbReference type="SUPFAM" id="SSF53254">
    <property type="entry name" value="Phosphoglycerate mutase-like"/>
    <property type="match status" value="1"/>
</dbReference>
<dbReference type="Proteomes" id="UP000094669">
    <property type="component" value="Unassembled WGS sequence"/>
</dbReference>
<sequence>MKLIHLIRHSKSDWDTPFSNDEERPLSNRGRKNAKMLLTYLSKISFSVDAAIVSSSERTKETFRILSKLGAFYKEFRFSEEIYEANGSELLGILRSLGSNMESVLFIGHNPGLESLAETLILKSEARTSSLFVKFPTSAFLSLSLDSNDWKDCGKIPCQIQRFWIQ</sequence>
<dbReference type="InterPro" id="IPR029033">
    <property type="entry name" value="His_PPase_superfam"/>
</dbReference>
<dbReference type="PANTHER" id="PTHR20935">
    <property type="entry name" value="PHOSPHOGLYCERATE MUTASE-RELATED"/>
    <property type="match status" value="1"/>
</dbReference>
<comment type="caution">
    <text evidence="2">The sequence shown here is derived from an EMBL/GenBank/DDBJ whole genome shotgun (WGS) entry which is preliminary data.</text>
</comment>
<keyword evidence="1" id="KW-0378">Hydrolase</keyword>
<dbReference type="InterPro" id="IPR051021">
    <property type="entry name" value="Mito_Ser/Thr_phosphatase"/>
</dbReference>
<gene>
    <name evidence="2" type="ORF">BES34_009000</name>
</gene>
<protein>
    <submittedName>
        <fullName evidence="2">Phosphohistidine phosphatase</fullName>
    </submittedName>
</protein>
<dbReference type="Pfam" id="PF00300">
    <property type="entry name" value="His_Phos_1"/>
    <property type="match status" value="1"/>
</dbReference>
<proteinExistence type="predicted"/>
<dbReference type="Gene3D" id="3.40.50.1240">
    <property type="entry name" value="Phosphoglycerate mutase-like"/>
    <property type="match status" value="1"/>
</dbReference>
<dbReference type="InterPro" id="IPR013078">
    <property type="entry name" value="His_Pase_superF_clade-1"/>
</dbReference>
<dbReference type="CDD" id="cd07067">
    <property type="entry name" value="HP_PGM_like"/>
    <property type="match status" value="1"/>
</dbReference>
<name>A0ABX4YJF2_9LEPT</name>
<keyword evidence="3" id="KW-1185">Reference proteome</keyword>
<evidence type="ECO:0000313" key="2">
    <source>
        <dbReference type="EMBL" id="PNV75381.1"/>
    </source>
</evidence>
<organism evidence="2 3">
    <name type="scientific">Leptospira inadai serovar Lyme</name>
    <dbReference type="NCBI Taxonomy" id="293084"/>
    <lineage>
        <taxon>Bacteria</taxon>
        <taxon>Pseudomonadati</taxon>
        <taxon>Spirochaetota</taxon>
        <taxon>Spirochaetia</taxon>
        <taxon>Leptospirales</taxon>
        <taxon>Leptospiraceae</taxon>
        <taxon>Leptospira</taxon>
    </lineage>
</organism>
<dbReference type="PANTHER" id="PTHR20935:SF1">
    <property type="entry name" value="SLL1549 PROTEIN"/>
    <property type="match status" value="1"/>
</dbReference>
<evidence type="ECO:0000256" key="1">
    <source>
        <dbReference type="ARBA" id="ARBA00022801"/>
    </source>
</evidence>
<reference evidence="2" key="1">
    <citation type="submission" date="2018-01" db="EMBL/GenBank/DDBJ databases">
        <title>Genomic characterization of Leptospira inadai serogroup Lyme isolated from captured rat in Brazil and comparative analysis with human reference strain.</title>
        <authorList>
            <person name="Moreno L.Z."/>
            <person name="Loureiro A.P."/>
            <person name="Miraglia F."/>
            <person name="Kremer F.S."/>
            <person name="Eslabao M.R."/>
            <person name="Dellagostin O.A."/>
            <person name="Lilenbaum W."/>
            <person name="Moreno A.M."/>
        </authorList>
    </citation>
    <scope>NUCLEOTIDE SEQUENCE [LARGE SCALE GENOMIC DNA]</scope>
    <source>
        <strain evidence="2">M34/99</strain>
    </source>
</reference>
<accession>A0ABX4YJF2</accession>
<dbReference type="RefSeq" id="WP_068872771.1">
    <property type="nucleotide sequence ID" value="NZ_MCRM02000007.1"/>
</dbReference>